<evidence type="ECO:0000313" key="23">
    <source>
        <dbReference type="EMBL" id="GBN21002.1"/>
    </source>
</evidence>
<reference evidence="23 24" key="1">
    <citation type="journal article" date="2019" name="Sci. Rep.">
        <title>Orb-weaving spider Araneus ventricosus genome elucidates the spidroin gene catalogue.</title>
        <authorList>
            <person name="Kono N."/>
            <person name="Nakamura H."/>
            <person name="Ohtoshi R."/>
            <person name="Moran D.A.P."/>
            <person name="Shinohara A."/>
            <person name="Yoshida Y."/>
            <person name="Fujiwara M."/>
            <person name="Mori M."/>
            <person name="Tomita M."/>
            <person name="Arakawa K."/>
        </authorList>
    </citation>
    <scope>NUCLEOTIDE SEQUENCE [LARGE SCALE GENOMIC DNA]</scope>
</reference>
<dbReference type="Proteomes" id="UP000499080">
    <property type="component" value="Unassembled WGS sequence"/>
</dbReference>
<feature type="coiled-coil region" evidence="19">
    <location>
        <begin position="72"/>
        <end position="166"/>
    </location>
</feature>
<evidence type="ECO:0000259" key="22">
    <source>
        <dbReference type="PROSITE" id="PS51777"/>
    </source>
</evidence>
<evidence type="ECO:0000256" key="13">
    <source>
        <dbReference type="ARBA" id="ARBA00069747"/>
    </source>
</evidence>
<keyword evidence="6" id="KW-0007">Acetylation</keyword>
<feature type="region of interest" description="Disordered" evidence="20">
    <location>
        <begin position="817"/>
        <end position="866"/>
    </location>
</feature>
<dbReference type="InterPro" id="IPR032486">
    <property type="entry name" value="JIP_LZII"/>
</dbReference>
<evidence type="ECO:0000256" key="15">
    <source>
        <dbReference type="ARBA" id="ARBA00075367"/>
    </source>
</evidence>
<evidence type="ECO:0000256" key="19">
    <source>
        <dbReference type="SAM" id="Coils"/>
    </source>
</evidence>
<feature type="region of interest" description="Disordered" evidence="20">
    <location>
        <begin position="280"/>
        <end position="302"/>
    </location>
</feature>
<evidence type="ECO:0000256" key="5">
    <source>
        <dbReference type="ARBA" id="ARBA00022553"/>
    </source>
</evidence>
<evidence type="ECO:0000256" key="9">
    <source>
        <dbReference type="ARBA" id="ARBA00023228"/>
    </source>
</evidence>
<dbReference type="FunFam" id="1.20.5.1000:FF:000001">
    <property type="entry name" value="C-Jun-amino-terminal kinase-interacting protein 3 isoform X2"/>
    <property type="match status" value="1"/>
</dbReference>
<dbReference type="InterPro" id="IPR036322">
    <property type="entry name" value="WD40_repeat_dom_sf"/>
</dbReference>
<dbReference type="Pfam" id="PF09744">
    <property type="entry name" value="RH1"/>
    <property type="match status" value="1"/>
</dbReference>
<dbReference type="Pfam" id="PF16471">
    <property type="entry name" value="JIP_LZII"/>
    <property type="match status" value="1"/>
</dbReference>
<evidence type="ECO:0000256" key="14">
    <source>
        <dbReference type="ARBA" id="ARBA00071160"/>
    </source>
</evidence>
<keyword evidence="4" id="KW-0963">Cytoplasm</keyword>
<dbReference type="Gene3D" id="1.20.5.1000">
    <property type="entry name" value="arf6 gtpase in complex with a specific effector, jip4"/>
    <property type="match status" value="1"/>
</dbReference>
<dbReference type="EMBL" id="BGPR01006681">
    <property type="protein sequence ID" value="GBN21002.1"/>
    <property type="molecule type" value="Genomic_DNA"/>
</dbReference>
<feature type="compositionally biased region" description="Polar residues" evidence="20">
    <location>
        <begin position="854"/>
        <end position="866"/>
    </location>
</feature>
<keyword evidence="23" id="KW-0418">Kinase</keyword>
<dbReference type="GO" id="GO:0008432">
    <property type="term" value="F:JUN kinase binding"/>
    <property type="evidence" value="ECO:0007669"/>
    <property type="project" value="TreeGrafter"/>
</dbReference>
<dbReference type="GO" id="GO:0030159">
    <property type="term" value="F:signaling receptor complex adaptor activity"/>
    <property type="evidence" value="ECO:0007669"/>
    <property type="project" value="TreeGrafter"/>
</dbReference>
<feature type="coiled-coil region" evidence="19">
    <location>
        <begin position="581"/>
        <end position="608"/>
    </location>
</feature>
<dbReference type="PROSITE" id="PS51776">
    <property type="entry name" value="RH1"/>
    <property type="match status" value="1"/>
</dbReference>
<dbReference type="InterPro" id="IPR034744">
    <property type="entry name" value="RH2"/>
</dbReference>
<dbReference type="Pfam" id="PF19056">
    <property type="entry name" value="WD40_2"/>
    <property type="match status" value="1"/>
</dbReference>
<feature type="region of interest" description="Disordered" evidence="20">
    <location>
        <begin position="533"/>
        <end position="552"/>
    </location>
</feature>
<evidence type="ECO:0000256" key="8">
    <source>
        <dbReference type="ARBA" id="ARBA00023136"/>
    </source>
</evidence>
<evidence type="ECO:0000256" key="1">
    <source>
        <dbReference type="ARBA" id="ARBA00004556"/>
    </source>
</evidence>
<proteinExistence type="inferred from homology"/>
<evidence type="ECO:0000256" key="3">
    <source>
        <dbReference type="ARBA" id="ARBA00009866"/>
    </source>
</evidence>
<dbReference type="GO" id="GO:0048471">
    <property type="term" value="C:perinuclear region of cytoplasm"/>
    <property type="evidence" value="ECO:0007669"/>
    <property type="project" value="UniProtKB-SubCell"/>
</dbReference>
<evidence type="ECO:0000256" key="7">
    <source>
        <dbReference type="ARBA" id="ARBA00023054"/>
    </source>
</evidence>
<evidence type="ECO:0000256" key="18">
    <source>
        <dbReference type="ARBA" id="ARBA00082388"/>
    </source>
</evidence>
<protein>
    <recommendedName>
        <fullName evidence="14">C-Jun-amino-terminal kinase-interacting protein 4</fullName>
    </recommendedName>
    <alternativeName>
        <fullName evidence="16">JNK-associated leucine-zipper protein</fullName>
    </alternativeName>
    <alternativeName>
        <fullName evidence="13">JNK-interacting protein 3</fullName>
    </alternativeName>
    <alternativeName>
        <fullName evidence="17">Mitogen-activated protein kinase 8-interacting protein 4</fullName>
    </alternativeName>
    <alternativeName>
        <fullName evidence="18">Protein sunday driver</fullName>
    </alternativeName>
    <alternativeName>
        <fullName evidence="15">Sperm-associated antigen 9</fullName>
    </alternativeName>
</protein>
<evidence type="ECO:0000256" key="12">
    <source>
        <dbReference type="ARBA" id="ARBA00064055"/>
    </source>
</evidence>
<comment type="caution">
    <text evidence="23">The sequence shown here is derived from an EMBL/GenBank/DDBJ whole genome shotgun (WGS) entry which is preliminary data.</text>
</comment>
<evidence type="ECO:0000259" key="21">
    <source>
        <dbReference type="PROSITE" id="PS51776"/>
    </source>
</evidence>
<comment type="function">
    <text evidence="10">The JNK-interacting protein (JIP) group of scaffold proteins selectively mediates JNK signaling by aggregating specific components of the MAPK cascade to form a functional JNK signaling module. Regulates lysosomal positioning by acting as an adapter protein which links PIP4P1-positive lysosomes to the dynein-dynactin complex. Assists PIKFYVE selective functionality in microtubule-based endosome-to-TGN trafficking.</text>
</comment>
<accession>A0A4Y2M2K7</accession>
<feature type="domain" description="RH2" evidence="22">
    <location>
        <begin position="466"/>
        <end position="534"/>
    </location>
</feature>
<comment type="subcellular location">
    <subcellularLocation>
        <location evidence="1">Cytoplasm</location>
        <location evidence="1">Perinuclear region</location>
    </subcellularLocation>
    <subcellularLocation>
        <location evidence="2">Lysosome membrane</location>
    </subcellularLocation>
</comment>
<evidence type="ECO:0000256" key="17">
    <source>
        <dbReference type="ARBA" id="ARBA00078388"/>
    </source>
</evidence>
<gene>
    <name evidence="23" type="primary">Spag9_17</name>
    <name evidence="23" type="ORF">AVEN_158747_3</name>
</gene>
<keyword evidence="9" id="KW-0458">Lysosome</keyword>
<keyword evidence="5" id="KW-0597">Phosphoprotein</keyword>
<organism evidence="23 24">
    <name type="scientific">Araneus ventricosus</name>
    <name type="common">Orbweaver spider</name>
    <name type="synonym">Epeira ventricosa</name>
    <dbReference type="NCBI Taxonomy" id="182803"/>
    <lineage>
        <taxon>Eukaryota</taxon>
        <taxon>Metazoa</taxon>
        <taxon>Ecdysozoa</taxon>
        <taxon>Arthropoda</taxon>
        <taxon>Chelicerata</taxon>
        <taxon>Arachnida</taxon>
        <taxon>Araneae</taxon>
        <taxon>Araneomorphae</taxon>
        <taxon>Entelegynae</taxon>
        <taxon>Araneoidea</taxon>
        <taxon>Araneidae</taxon>
        <taxon>Araneus</taxon>
    </lineage>
</organism>
<dbReference type="PANTHER" id="PTHR13886:SF4">
    <property type="entry name" value="JNK-INTERACTING PROTEIN 3"/>
    <property type="match status" value="1"/>
</dbReference>
<dbReference type="PROSITE" id="PS51777">
    <property type="entry name" value="RH2"/>
    <property type="match status" value="1"/>
</dbReference>
<comment type="function">
    <text evidence="11">The JNK-interacting protein (JIP) group of scaffold proteins selectively mediates JNK-signaling by aggregating specific components of the MAPK cascade to form a functional JNK signaling module. May function as a regulator of vesicle transport, through interactions with the JNK-signaling components and motor proteins. Syd is required for efficient kinesin-I mediated axonal transport.</text>
</comment>
<evidence type="ECO:0000256" key="11">
    <source>
        <dbReference type="ARBA" id="ARBA00059054"/>
    </source>
</evidence>
<sequence>MEIDPSLMHETVYGVSPGEECHVMSDKVQTLANNIYEEFARMISKYDEDVVKQLMPLVISVLEHLDLSFVENQEHEVELELLREDNEQLVTQFEREKQLRKSAEQKLLELEYSVDEDKRELQSKEESLESLVRILEIKAKNSADHAARLEEKETEMKKEYAKLHERYTEVFRTHVDYVERTKILFGNEKAEMISSKARVYEISMPFDLNCYCSSDLCSEHQYCMFHGHSIPQLKSGSLYSVSSEESSIKSLSSPPDFSGLTPPNHVTESVRCLQNELHDVHSSVKSPNSDMKPSQKSGWTDGFGSDLTDLSISSNPDVDDMNDLSSMDMPPLATVNNEKRRPNTLYQELSFQEGENIPEDDGNDIAAPDSFFGMGREVENLILENNELLATKNALNIVKDDLIAKVDELTSEMEILQGEIKSLQAVKERLKQRVIDLEEELRKTKEEAEKAKAKFEEEEDIPLAQRKRFTRVEMARVLMERNQYKEKLMELQEAVRWTEMIRASRNDPSSDQKKNQSSIRKFFSSLFSSSSSSEKTVRKSPTSSGILYSSPSVHVSPTLESLRKTRLGEKGKSVDFLDSDLASERLQQQRARERKEQYKQVRAHVKKEDGRMQAYGWSLPIHDSNSDGEETKSSLSFDPNFPVPIPVYCRPLMDKEPGMKIWCAAGVNLNGGRTRDGGSIVGASVFYSSPPEDGSLSEDLSEVDKLDHELAEGEKTRIENEKMEQRLSSLIWIGTSTHTNSKVNVIDARNPADVLSSFFVCSSHLLCIASVPGACESDYPVDEEFLKLGVEADKTDIPDDTKSSDSVSSIGNITFVSCSTGPSSSPSPTNDDKESEPVLFRQSTTACEDKVSENSESAPEPNRQQQWIVMKDPPEIIKDGISELSKDNPLAYDHIEKMSSVLPTMWMGAQNGSIYVHSSVAQWWRCIHTVKLKDAVLNIVHIKGRVLAAMANGTVAIFHRGEDNQWELNNYHLLDLGYPHYSIRCMAVVHNKVWCGYRNTVHVLCPKTLSIEKSFDAHPRKESQVRQLAWVGEGVWISIRLDSTLRLYHAHTYQHLQDVDIEPYISKILGTGKLGFSFVRITALAVSCSRLWIGTGNGVILSVPLHESGKKRKPNDDSLDSIRVYTDGKDNVTPGSFVPYCNMSEAQLSFHGHKDAVKFFVAVPGMMESKALQSTYFSKGQGDMSSITSLADDKEDDTSEKPAKPKYMYIMSGAEGYIDFRIERFFEKHSIKDAVEDAIIWNAADLGKVVFKKGVGGDQKNNTFFDPLQMKKDHAETESMVHYGLLKYVPNGL</sequence>
<dbReference type="InterPro" id="IPR034743">
    <property type="entry name" value="RH1"/>
</dbReference>
<dbReference type="OrthoDB" id="10256043at2759"/>
<evidence type="ECO:0000256" key="16">
    <source>
        <dbReference type="ARBA" id="ARBA00077184"/>
    </source>
</evidence>
<dbReference type="GO" id="GO:0005829">
    <property type="term" value="C:cytosol"/>
    <property type="evidence" value="ECO:0007669"/>
    <property type="project" value="UniProtKB-ARBA"/>
</dbReference>
<evidence type="ECO:0000256" key="10">
    <source>
        <dbReference type="ARBA" id="ARBA00056878"/>
    </source>
</evidence>
<comment type="subunit">
    <text evidence="12">Forms homo- and heterooligomeric complexes. Binds the TPR motif-containing C-terminal of kinesin light chain, Klc. Pre-assembled syd scaffolding complexes are then transported as a cargo of kinesin, to the required subcellular location.</text>
</comment>
<keyword evidence="8" id="KW-0472">Membrane</keyword>
<feature type="compositionally biased region" description="Low complexity" evidence="20">
    <location>
        <begin position="817"/>
        <end position="829"/>
    </location>
</feature>
<dbReference type="InterPro" id="IPR039911">
    <property type="entry name" value="JIP3/JIP4"/>
</dbReference>
<keyword evidence="7 19" id="KW-0175">Coiled coil</keyword>
<keyword evidence="24" id="KW-1185">Reference proteome</keyword>
<feature type="coiled-coil region" evidence="19">
    <location>
        <begin position="392"/>
        <end position="494"/>
    </location>
</feature>
<dbReference type="FunFam" id="1.20.58.1770:FF:000001">
    <property type="entry name" value="C-Jun-amino-terminal kinase-interacting protein 3 isoform X1"/>
    <property type="match status" value="1"/>
</dbReference>
<evidence type="ECO:0000256" key="4">
    <source>
        <dbReference type="ARBA" id="ARBA00022490"/>
    </source>
</evidence>
<feature type="domain" description="RH1" evidence="21">
    <location>
        <begin position="11"/>
        <end position="99"/>
    </location>
</feature>
<dbReference type="PANTHER" id="PTHR13886">
    <property type="entry name" value="JNK/SAPK-ASSOCIATED PROTEIN"/>
    <property type="match status" value="1"/>
</dbReference>
<dbReference type="GO" id="GO:0019894">
    <property type="term" value="F:kinesin binding"/>
    <property type="evidence" value="ECO:0007669"/>
    <property type="project" value="TreeGrafter"/>
</dbReference>
<dbReference type="GO" id="GO:0005765">
    <property type="term" value="C:lysosomal membrane"/>
    <property type="evidence" value="ECO:0007669"/>
    <property type="project" value="UniProtKB-SubCell"/>
</dbReference>
<dbReference type="SUPFAM" id="SSF50978">
    <property type="entry name" value="WD40 repeat-like"/>
    <property type="match status" value="1"/>
</dbReference>
<dbReference type="GO" id="GO:0005078">
    <property type="term" value="F:MAP-kinase scaffold activity"/>
    <property type="evidence" value="ECO:0007669"/>
    <property type="project" value="InterPro"/>
</dbReference>
<evidence type="ECO:0000256" key="2">
    <source>
        <dbReference type="ARBA" id="ARBA00004656"/>
    </source>
</evidence>
<evidence type="ECO:0000313" key="24">
    <source>
        <dbReference type="Proteomes" id="UP000499080"/>
    </source>
</evidence>
<feature type="compositionally biased region" description="Polar residues" evidence="20">
    <location>
        <begin position="539"/>
        <end position="552"/>
    </location>
</feature>
<name>A0A4Y2M2K7_ARAVE</name>
<feature type="compositionally biased region" description="Polar residues" evidence="20">
    <location>
        <begin position="283"/>
        <end position="298"/>
    </location>
</feature>
<dbReference type="GO" id="GO:0016192">
    <property type="term" value="P:vesicle-mediated transport"/>
    <property type="evidence" value="ECO:0007669"/>
    <property type="project" value="TreeGrafter"/>
</dbReference>
<dbReference type="FunFam" id="2.130.10.10:FF:000700">
    <property type="entry name" value="Sperm-associated antigen 9a"/>
    <property type="match status" value="1"/>
</dbReference>
<keyword evidence="23" id="KW-0808">Transferase</keyword>
<dbReference type="GO" id="GO:0016301">
    <property type="term" value="F:kinase activity"/>
    <property type="evidence" value="ECO:0007669"/>
    <property type="project" value="UniProtKB-KW"/>
</dbReference>
<dbReference type="Gene3D" id="1.20.58.1770">
    <property type="match status" value="1"/>
</dbReference>
<comment type="similarity">
    <text evidence="3">Belongs to the JIP scaffold family.</text>
</comment>
<evidence type="ECO:0000256" key="6">
    <source>
        <dbReference type="ARBA" id="ARBA00022990"/>
    </source>
</evidence>
<evidence type="ECO:0000256" key="20">
    <source>
        <dbReference type="SAM" id="MobiDB-lite"/>
    </source>
</evidence>